<dbReference type="AlphaFoldDB" id="A0A328TY87"/>
<sequence length="279" mass="32194">MAASNSLLTGLEELIAIMDSEWPSLDLHSYGLWRNHGWDGVGHSFELNYYIQGSNLIRQDQAKVAVKQDDLLFLPDTIRNSNCDDGSFKVIFLSFWFKDDALNARLRHIYKTIGRDSQPLAVPGLEDDFIALITELRSGLRSPHIVKHLFIHILVKIYRAVHVYHGSRQKHNKHEPMIQEIIKELNEDYGSAIALADIAERYSLNERYLNHIFKAATGIPLGRYLMKIRIEQAKRLLRTTHLQITDIAMDTGFFDAAHFCKSFKKYTDFTPAEYKARME</sequence>
<keyword evidence="6" id="KW-1185">Reference proteome</keyword>
<evidence type="ECO:0000313" key="6">
    <source>
        <dbReference type="Proteomes" id="UP000249260"/>
    </source>
</evidence>
<dbReference type="GO" id="GO:0043565">
    <property type="term" value="F:sequence-specific DNA binding"/>
    <property type="evidence" value="ECO:0007669"/>
    <property type="project" value="InterPro"/>
</dbReference>
<dbReference type="PROSITE" id="PS01124">
    <property type="entry name" value="HTH_ARAC_FAMILY_2"/>
    <property type="match status" value="1"/>
</dbReference>
<name>A0A328TY87_9BACL</name>
<comment type="caution">
    <text evidence="5">The sequence shown here is derived from an EMBL/GenBank/DDBJ whole genome shotgun (WGS) entry which is preliminary data.</text>
</comment>
<dbReference type="PANTHER" id="PTHR43280">
    <property type="entry name" value="ARAC-FAMILY TRANSCRIPTIONAL REGULATOR"/>
    <property type="match status" value="1"/>
</dbReference>
<evidence type="ECO:0000313" key="5">
    <source>
        <dbReference type="EMBL" id="RAP74702.1"/>
    </source>
</evidence>
<dbReference type="GO" id="GO:0003700">
    <property type="term" value="F:DNA-binding transcription factor activity"/>
    <property type="evidence" value="ECO:0007669"/>
    <property type="project" value="InterPro"/>
</dbReference>
<evidence type="ECO:0000256" key="1">
    <source>
        <dbReference type="ARBA" id="ARBA00023015"/>
    </source>
</evidence>
<dbReference type="PANTHER" id="PTHR43280:SF2">
    <property type="entry name" value="HTH-TYPE TRANSCRIPTIONAL REGULATOR EXSA"/>
    <property type="match status" value="1"/>
</dbReference>
<dbReference type="EMBL" id="QLUW01000004">
    <property type="protein sequence ID" value="RAP74702.1"/>
    <property type="molecule type" value="Genomic_DNA"/>
</dbReference>
<feature type="domain" description="HTH araC/xylS-type" evidence="4">
    <location>
        <begin position="179"/>
        <end position="277"/>
    </location>
</feature>
<dbReference type="Pfam" id="PF12833">
    <property type="entry name" value="HTH_18"/>
    <property type="match status" value="1"/>
</dbReference>
<evidence type="ECO:0000259" key="4">
    <source>
        <dbReference type="PROSITE" id="PS01124"/>
    </source>
</evidence>
<accession>A0A328TY87</accession>
<keyword evidence="2" id="KW-0238">DNA-binding</keyword>
<keyword evidence="3" id="KW-0804">Transcription</keyword>
<organism evidence="5 6">
    <name type="scientific">Paenibacillus montanisoli</name>
    <dbReference type="NCBI Taxonomy" id="2081970"/>
    <lineage>
        <taxon>Bacteria</taxon>
        <taxon>Bacillati</taxon>
        <taxon>Bacillota</taxon>
        <taxon>Bacilli</taxon>
        <taxon>Bacillales</taxon>
        <taxon>Paenibacillaceae</taxon>
        <taxon>Paenibacillus</taxon>
    </lineage>
</organism>
<dbReference type="SUPFAM" id="SSF46689">
    <property type="entry name" value="Homeodomain-like"/>
    <property type="match status" value="2"/>
</dbReference>
<dbReference type="InterPro" id="IPR009057">
    <property type="entry name" value="Homeodomain-like_sf"/>
</dbReference>
<reference evidence="5 6" key="1">
    <citation type="submission" date="2018-06" db="EMBL/GenBank/DDBJ databases">
        <title>Paenibacillus montanisoli sp. nov., isolated from mountain area soil.</title>
        <authorList>
            <person name="Wu M."/>
        </authorList>
    </citation>
    <scope>NUCLEOTIDE SEQUENCE [LARGE SCALE GENOMIC DNA]</scope>
    <source>
        <strain evidence="5 6">RA17</strain>
    </source>
</reference>
<evidence type="ECO:0000256" key="2">
    <source>
        <dbReference type="ARBA" id="ARBA00023125"/>
    </source>
</evidence>
<keyword evidence="1" id="KW-0805">Transcription regulation</keyword>
<gene>
    <name evidence="5" type="ORF">DL346_21920</name>
</gene>
<dbReference type="InterPro" id="IPR020449">
    <property type="entry name" value="Tscrpt_reg_AraC-type_HTH"/>
</dbReference>
<proteinExistence type="predicted"/>
<dbReference type="Gene3D" id="1.10.10.60">
    <property type="entry name" value="Homeodomain-like"/>
    <property type="match status" value="2"/>
</dbReference>
<dbReference type="PRINTS" id="PR00032">
    <property type="entry name" value="HTHARAC"/>
</dbReference>
<dbReference type="Proteomes" id="UP000249260">
    <property type="component" value="Unassembled WGS sequence"/>
</dbReference>
<dbReference type="RefSeq" id="WP_112884490.1">
    <property type="nucleotide sequence ID" value="NZ_QLUW01000004.1"/>
</dbReference>
<dbReference type="InterPro" id="IPR018060">
    <property type="entry name" value="HTH_AraC"/>
</dbReference>
<dbReference type="PROSITE" id="PS00041">
    <property type="entry name" value="HTH_ARAC_FAMILY_1"/>
    <property type="match status" value="1"/>
</dbReference>
<protein>
    <recommendedName>
        <fullName evidence="4">HTH araC/xylS-type domain-containing protein</fullName>
    </recommendedName>
</protein>
<dbReference type="OrthoDB" id="323290at2"/>
<evidence type="ECO:0000256" key="3">
    <source>
        <dbReference type="ARBA" id="ARBA00023163"/>
    </source>
</evidence>
<dbReference type="SMART" id="SM00342">
    <property type="entry name" value="HTH_ARAC"/>
    <property type="match status" value="1"/>
</dbReference>
<dbReference type="InterPro" id="IPR018062">
    <property type="entry name" value="HTH_AraC-typ_CS"/>
</dbReference>